<accession>S7WDV4</accession>
<comment type="similarity">
    <text evidence="1">Belongs to the V-ATPase G subunit family.</text>
</comment>
<feature type="coiled-coil region" evidence="5">
    <location>
        <begin position="29"/>
        <end position="75"/>
    </location>
</feature>
<dbReference type="Gene3D" id="1.20.5.2950">
    <property type="match status" value="1"/>
</dbReference>
<dbReference type="AlphaFoldDB" id="S7WDV4"/>
<evidence type="ECO:0000256" key="3">
    <source>
        <dbReference type="ARBA" id="ARBA00022781"/>
    </source>
</evidence>
<proteinExistence type="inferred from homology"/>
<keyword evidence="7" id="KW-1185">Reference proteome</keyword>
<dbReference type="EMBL" id="ATCN01000064">
    <property type="protein sequence ID" value="EPR79957.1"/>
    <property type="molecule type" value="Genomic_DNA"/>
</dbReference>
<evidence type="ECO:0000256" key="2">
    <source>
        <dbReference type="ARBA" id="ARBA00022448"/>
    </source>
</evidence>
<dbReference type="InParanoid" id="S7WDV4"/>
<dbReference type="GO" id="GO:0016471">
    <property type="term" value="C:vacuolar proton-transporting V-type ATPase complex"/>
    <property type="evidence" value="ECO:0007669"/>
    <property type="project" value="InterPro"/>
</dbReference>
<dbReference type="HOGENOM" id="CLU_2265464_0_0_1"/>
<name>S7WDV4_SPRLO</name>
<evidence type="ECO:0000256" key="4">
    <source>
        <dbReference type="ARBA" id="ARBA00023065"/>
    </source>
</evidence>
<dbReference type="InterPro" id="IPR005124">
    <property type="entry name" value="V-ATPase_G"/>
</dbReference>
<dbReference type="Proteomes" id="UP000014978">
    <property type="component" value="Unassembled WGS sequence"/>
</dbReference>
<dbReference type="Pfam" id="PF03179">
    <property type="entry name" value="V-ATPase_G"/>
    <property type="match status" value="1"/>
</dbReference>
<organism evidence="6 7">
    <name type="scientific">Spraguea lophii (strain 42_110)</name>
    <name type="common">Microsporidian parasite</name>
    <dbReference type="NCBI Taxonomy" id="1358809"/>
    <lineage>
        <taxon>Eukaryota</taxon>
        <taxon>Fungi</taxon>
        <taxon>Fungi incertae sedis</taxon>
        <taxon>Microsporidia</taxon>
        <taxon>Spragueidae</taxon>
        <taxon>Spraguea</taxon>
    </lineage>
</organism>
<protein>
    <submittedName>
        <fullName evidence="6">Uncharacterized protein</fullName>
    </submittedName>
</protein>
<keyword evidence="2" id="KW-0813">Transport</keyword>
<evidence type="ECO:0000256" key="5">
    <source>
        <dbReference type="SAM" id="Coils"/>
    </source>
</evidence>
<evidence type="ECO:0000256" key="1">
    <source>
        <dbReference type="ARBA" id="ARBA00010066"/>
    </source>
</evidence>
<comment type="caution">
    <text evidence="6">The sequence shown here is derived from an EMBL/GenBank/DDBJ whole genome shotgun (WGS) entry which is preliminary data.</text>
</comment>
<evidence type="ECO:0000313" key="7">
    <source>
        <dbReference type="Proteomes" id="UP000014978"/>
    </source>
</evidence>
<keyword evidence="3" id="KW-0375">Hydrogen ion transport</keyword>
<dbReference type="VEuPathDB" id="MicrosporidiaDB:SLOPH_1181"/>
<gene>
    <name evidence="6" type="ORF">SLOPH_1181</name>
</gene>
<evidence type="ECO:0000313" key="6">
    <source>
        <dbReference type="EMBL" id="EPR79957.1"/>
    </source>
</evidence>
<reference evidence="7" key="1">
    <citation type="journal article" date="2013" name="PLoS Genet.">
        <title>The genome of Spraguea lophii and the basis of host-microsporidian interactions.</title>
        <authorList>
            <person name="Campbell S.E."/>
            <person name="Williams T.A."/>
            <person name="Yousuf A."/>
            <person name="Soanes D.M."/>
            <person name="Paszkiewicz K.H."/>
            <person name="Williams B.A.P."/>
        </authorList>
    </citation>
    <scope>NUCLEOTIDE SEQUENCE [LARGE SCALE GENOMIC DNA]</scope>
    <source>
        <strain evidence="7">42_110</strain>
    </source>
</reference>
<dbReference type="GO" id="GO:0046961">
    <property type="term" value="F:proton-transporting ATPase activity, rotational mechanism"/>
    <property type="evidence" value="ECO:0007669"/>
    <property type="project" value="InterPro"/>
</dbReference>
<sequence length="103" mass="12083">MDSVKKLMETEQKAVKMVEDAKKDRDLLLSKAQEDAENTVRLRVQEEEKYLQELQVAEEKKIEILEKVLQEETEQKIRELDGILNDKDQLIAELVRIVAMKDN</sequence>
<dbReference type="OMA" id="IEERNCM"/>
<keyword evidence="5" id="KW-0175">Coiled coil</keyword>
<keyword evidence="4" id="KW-0406">Ion transport</keyword>